<dbReference type="SUPFAM" id="SSF56563">
    <property type="entry name" value="Major capsid protein gp5"/>
    <property type="match status" value="1"/>
</dbReference>
<dbReference type="RefSeq" id="WP_317713851.1">
    <property type="nucleotide sequence ID" value="NZ_JAWLUM010000003.1"/>
</dbReference>
<organism evidence="3 4">
    <name type="scientific">Williamsia marianensis</name>
    <dbReference type="NCBI Taxonomy" id="85044"/>
    <lineage>
        <taxon>Bacteria</taxon>
        <taxon>Bacillati</taxon>
        <taxon>Actinomycetota</taxon>
        <taxon>Actinomycetes</taxon>
        <taxon>Mycobacteriales</taxon>
        <taxon>Nocardiaceae</taxon>
        <taxon>Williamsia</taxon>
    </lineage>
</organism>
<evidence type="ECO:0000259" key="2">
    <source>
        <dbReference type="Pfam" id="PF05065"/>
    </source>
</evidence>
<protein>
    <submittedName>
        <fullName evidence="3">Phage major capsid protein</fullName>
    </submittedName>
</protein>
<keyword evidence="4" id="KW-1185">Reference proteome</keyword>
<gene>
    <name evidence="3" type="ORF">R4198_16895</name>
</gene>
<dbReference type="Gene3D" id="3.30.2320.10">
    <property type="entry name" value="hypothetical protein PF0899 domain"/>
    <property type="match status" value="1"/>
</dbReference>
<evidence type="ECO:0000313" key="4">
    <source>
        <dbReference type="Proteomes" id="UP001185792"/>
    </source>
</evidence>
<feature type="compositionally biased region" description="Basic and acidic residues" evidence="1">
    <location>
        <begin position="1"/>
        <end position="15"/>
    </location>
</feature>
<accession>A0ABU4EXA0</accession>
<reference evidence="3 4" key="1">
    <citation type="submission" date="2023-10" db="EMBL/GenBank/DDBJ databases">
        <title>Development of a sustainable strategy for remediation of hydrocarbon-contaminated territories based on the waste exchange concept.</title>
        <authorList>
            <person name="Krivoruchko A."/>
        </authorList>
    </citation>
    <scope>NUCLEOTIDE SEQUENCE [LARGE SCALE GENOMIC DNA]</scope>
    <source>
        <strain evidence="3 4">IEGM 1236</strain>
    </source>
</reference>
<dbReference type="Pfam" id="PF05065">
    <property type="entry name" value="Phage_capsid"/>
    <property type="match status" value="1"/>
</dbReference>
<comment type="caution">
    <text evidence="3">The sequence shown here is derived from an EMBL/GenBank/DDBJ whole genome shotgun (WGS) entry which is preliminary data.</text>
</comment>
<dbReference type="Proteomes" id="UP001185792">
    <property type="component" value="Unassembled WGS sequence"/>
</dbReference>
<name>A0ABU4EXA0_WILMA</name>
<dbReference type="InterPro" id="IPR054612">
    <property type="entry name" value="Phage_capsid-like_C"/>
</dbReference>
<sequence length="399" mass="42371">MRTKSVDLGRLKAATDDADNGGGDLKERRARLIAEAQAVIAEIEALDGELTTEEKSAIEAASKSTDQLDEWIDRATKSAALRANFGGGGGVGRLGGTLNVKSARVAEGVASKMGLQGPDGVKALSAPGTAITSIPLDGQVLPLGQASTSVLDVLPSVVRSVIYAYLRQVTRENHAAIVAPGDVKPTSIYTTEREEQRLKVAAHLSEAVDKYDLEDASMLSQFLESELRYGLAVEIERLVVNGVLATDGMTGILQTSGVQVQPFATDIITSVRKAITKLETVGHVANTLLINPIDYETLELSRRPGDGQFELGPNLPVERGAERVWGLSRATSVAVPVGTGVVLDRNAVAVATDGRVEVKWGDQVGESFERNELIARCETRVNVDVFKPRAVVKVALAAI</sequence>
<feature type="domain" description="Phage capsid-like C-terminal" evidence="2">
    <location>
        <begin position="150"/>
        <end position="394"/>
    </location>
</feature>
<evidence type="ECO:0000256" key="1">
    <source>
        <dbReference type="SAM" id="MobiDB-lite"/>
    </source>
</evidence>
<feature type="region of interest" description="Disordered" evidence="1">
    <location>
        <begin position="1"/>
        <end position="24"/>
    </location>
</feature>
<proteinExistence type="predicted"/>
<dbReference type="EMBL" id="JAWLUM010000003">
    <property type="protein sequence ID" value="MDV7135381.1"/>
    <property type="molecule type" value="Genomic_DNA"/>
</dbReference>
<evidence type="ECO:0000313" key="3">
    <source>
        <dbReference type="EMBL" id="MDV7135381.1"/>
    </source>
</evidence>
<dbReference type="Gene3D" id="3.30.2400.10">
    <property type="entry name" value="Major capsid protein gp5"/>
    <property type="match status" value="1"/>
</dbReference>